<dbReference type="EMBL" id="JALGBI010000001">
    <property type="protein sequence ID" value="MCJ0763469.1"/>
    <property type="molecule type" value="Genomic_DNA"/>
</dbReference>
<dbReference type="CDD" id="cd07012">
    <property type="entry name" value="PBP2_Bug_TTT"/>
    <property type="match status" value="1"/>
</dbReference>
<sequence>MRLLPFAAVLIHALAWTAAGASTPFPNKPVTLVVGYPAGGTTDIVARRWGEELARKLGQPVLVENVAGAGGALAARRVARAPADGYTLLVGSVNELVLTPLALKTPNYKSSDFRAVMLTYASPVVLLSNNQRPYKSIADIVGAGRKGQQISYGTPGRGTFHNVVLHLLAQRNGIEMLHIPYKGGAPFVTDAIGGQIDLIVSPVVSALPIINAGQLRPIAITSAARSEALPQVPTFSESMPALQGFDYTVWAGIFAPAGTPAPVIDRLNGALREAYQTEALQAFVRTSGASIPSAGLDPWSAQRFVEAEERKYRAIVPQLKLED</sequence>
<protein>
    <submittedName>
        <fullName evidence="3">Tripartite tricarboxylate transporter substrate binding protein</fullName>
    </submittedName>
</protein>
<dbReference type="PIRSF" id="PIRSF017082">
    <property type="entry name" value="YflP"/>
    <property type="match status" value="1"/>
</dbReference>
<name>A0A9X1VWQ1_9BURK</name>
<dbReference type="RefSeq" id="WP_243306059.1">
    <property type="nucleotide sequence ID" value="NZ_JALGBI010000001.1"/>
</dbReference>
<dbReference type="Gene3D" id="3.40.190.10">
    <property type="entry name" value="Periplasmic binding protein-like II"/>
    <property type="match status" value="1"/>
</dbReference>
<feature type="chain" id="PRO_5040906343" evidence="2">
    <location>
        <begin position="22"/>
        <end position="323"/>
    </location>
</feature>
<dbReference type="InterPro" id="IPR042100">
    <property type="entry name" value="Bug_dom1"/>
</dbReference>
<dbReference type="Gene3D" id="3.40.190.150">
    <property type="entry name" value="Bordetella uptake gene, domain 1"/>
    <property type="match status" value="1"/>
</dbReference>
<dbReference type="PANTHER" id="PTHR42928:SF5">
    <property type="entry name" value="BLR1237 PROTEIN"/>
    <property type="match status" value="1"/>
</dbReference>
<evidence type="ECO:0000313" key="4">
    <source>
        <dbReference type="Proteomes" id="UP001139447"/>
    </source>
</evidence>
<keyword evidence="4" id="KW-1185">Reference proteome</keyword>
<feature type="signal peptide" evidence="2">
    <location>
        <begin position="1"/>
        <end position="21"/>
    </location>
</feature>
<comment type="caution">
    <text evidence="3">The sequence shown here is derived from an EMBL/GenBank/DDBJ whole genome shotgun (WGS) entry which is preliminary data.</text>
</comment>
<reference evidence="3" key="1">
    <citation type="submission" date="2022-03" db="EMBL/GenBank/DDBJ databases">
        <authorList>
            <person name="Woo C.Y."/>
        </authorList>
    </citation>
    <scope>NUCLEOTIDE SEQUENCE</scope>
    <source>
        <strain evidence="3">CYS-02</strain>
    </source>
</reference>
<dbReference type="Proteomes" id="UP001139447">
    <property type="component" value="Unassembled WGS sequence"/>
</dbReference>
<dbReference type="Pfam" id="PF03401">
    <property type="entry name" value="TctC"/>
    <property type="match status" value="1"/>
</dbReference>
<proteinExistence type="inferred from homology"/>
<organism evidence="3 4">
    <name type="scientific">Variovorax terrae</name>
    <dbReference type="NCBI Taxonomy" id="2923278"/>
    <lineage>
        <taxon>Bacteria</taxon>
        <taxon>Pseudomonadati</taxon>
        <taxon>Pseudomonadota</taxon>
        <taxon>Betaproteobacteria</taxon>
        <taxon>Burkholderiales</taxon>
        <taxon>Comamonadaceae</taxon>
        <taxon>Variovorax</taxon>
    </lineage>
</organism>
<comment type="similarity">
    <text evidence="1">Belongs to the UPF0065 (bug) family.</text>
</comment>
<dbReference type="SUPFAM" id="SSF53850">
    <property type="entry name" value="Periplasmic binding protein-like II"/>
    <property type="match status" value="1"/>
</dbReference>
<dbReference type="InterPro" id="IPR005064">
    <property type="entry name" value="BUG"/>
</dbReference>
<dbReference type="PANTHER" id="PTHR42928">
    <property type="entry name" value="TRICARBOXYLATE-BINDING PROTEIN"/>
    <property type="match status" value="1"/>
</dbReference>
<accession>A0A9X1VWQ1</accession>
<gene>
    <name evidence="3" type="ORF">MMF98_09630</name>
</gene>
<dbReference type="AlphaFoldDB" id="A0A9X1VWQ1"/>
<evidence type="ECO:0000256" key="1">
    <source>
        <dbReference type="ARBA" id="ARBA00006987"/>
    </source>
</evidence>
<evidence type="ECO:0000313" key="3">
    <source>
        <dbReference type="EMBL" id="MCJ0763469.1"/>
    </source>
</evidence>
<keyword evidence="2" id="KW-0732">Signal</keyword>
<evidence type="ECO:0000256" key="2">
    <source>
        <dbReference type="SAM" id="SignalP"/>
    </source>
</evidence>